<dbReference type="OrthoDB" id="1862401at2759"/>
<dbReference type="Pfam" id="PF02458">
    <property type="entry name" value="Transferase"/>
    <property type="match status" value="1"/>
</dbReference>
<name>A0A7I8K1G3_SPIIN</name>
<evidence type="ECO:0000313" key="4">
    <source>
        <dbReference type="Proteomes" id="UP000663760"/>
    </source>
</evidence>
<gene>
    <name evidence="3" type="ORF">SI8410_02002219</name>
</gene>
<accession>A0A7I8K1G3</accession>
<dbReference type="Proteomes" id="UP000663760">
    <property type="component" value="Chromosome 2"/>
</dbReference>
<dbReference type="EMBL" id="LR746265">
    <property type="protein sequence ID" value="CAA7390791.1"/>
    <property type="molecule type" value="Genomic_DNA"/>
</dbReference>
<dbReference type="GO" id="GO:0016747">
    <property type="term" value="F:acyltransferase activity, transferring groups other than amino-acyl groups"/>
    <property type="evidence" value="ECO:0007669"/>
    <property type="project" value="UniProtKB-ARBA"/>
</dbReference>
<dbReference type="PANTHER" id="PTHR31625">
    <property type="match status" value="1"/>
</dbReference>
<organism evidence="3 4">
    <name type="scientific">Spirodela intermedia</name>
    <name type="common">Intermediate duckweed</name>
    <dbReference type="NCBI Taxonomy" id="51605"/>
    <lineage>
        <taxon>Eukaryota</taxon>
        <taxon>Viridiplantae</taxon>
        <taxon>Streptophyta</taxon>
        <taxon>Embryophyta</taxon>
        <taxon>Tracheophyta</taxon>
        <taxon>Spermatophyta</taxon>
        <taxon>Magnoliopsida</taxon>
        <taxon>Liliopsida</taxon>
        <taxon>Araceae</taxon>
        <taxon>Lemnoideae</taxon>
        <taxon>Spirodela</taxon>
    </lineage>
</organism>
<sequence length="456" mass="49704">MARSELPEVPGMKVLEQSRISPAPGPNAPETLPLTFFDYVFLPFHPVQRVFFYDLPYSLSDFLRSHLPRLKLSLSLALRDFRPLAGRLRLGSPEGKPEIRCSGGDAVAFTVAESGDDFHDMSGNHARDCARFYPLVPPLPPGTEGGQPVLALQFTLFPDAGVALGVTVSHAVADGSTSAHFLKTWAGICRLGMGGMGGMGPCHVAAPPSYDRSVVWDPKGLERTFLHDLKLLQVERRLVPLDLHGKNDVVRATFALSREQLKKMGERFSSRTGMEECSPYTLAAGLIWASLVKARGGSGDKTEYFGFVTGCRARLDPPLPATYFGNCLGICWVEAEGSDLEEEDGVHIASAAIWKVIRDLEGSGAFRGAKNWIRDIHSLASEGILTVAGSPKLGLYQVDFGWGRPRKIEVISIERTSAMSMAEWGEYGSGLEISLALPRELMRGFRSSVLKLISSL</sequence>
<keyword evidence="2" id="KW-0012">Acyltransferase</keyword>
<dbReference type="InterPro" id="IPR051504">
    <property type="entry name" value="Plant_metabolite_acyltrans"/>
</dbReference>
<dbReference type="InterPro" id="IPR023213">
    <property type="entry name" value="CAT-like_dom_sf"/>
</dbReference>
<protein>
    <submittedName>
        <fullName evidence="3">Uncharacterized protein</fullName>
    </submittedName>
</protein>
<dbReference type="AlphaFoldDB" id="A0A7I8K1G3"/>
<dbReference type="Gene3D" id="3.30.559.10">
    <property type="entry name" value="Chloramphenicol acetyltransferase-like domain"/>
    <property type="match status" value="2"/>
</dbReference>
<keyword evidence="4" id="KW-1185">Reference proteome</keyword>
<proteinExistence type="predicted"/>
<evidence type="ECO:0000256" key="2">
    <source>
        <dbReference type="ARBA" id="ARBA00023315"/>
    </source>
</evidence>
<keyword evidence="1" id="KW-0808">Transferase</keyword>
<evidence type="ECO:0000313" key="3">
    <source>
        <dbReference type="EMBL" id="CAA7390791.1"/>
    </source>
</evidence>
<evidence type="ECO:0000256" key="1">
    <source>
        <dbReference type="ARBA" id="ARBA00022679"/>
    </source>
</evidence>
<reference evidence="3" key="1">
    <citation type="submission" date="2020-02" db="EMBL/GenBank/DDBJ databases">
        <authorList>
            <person name="Scholz U."/>
            <person name="Mascher M."/>
            <person name="Fiebig A."/>
        </authorList>
    </citation>
    <scope>NUCLEOTIDE SEQUENCE</scope>
</reference>